<dbReference type="Ensembl" id="ENSOABT00000052965.2">
    <property type="protein sequence ID" value="ENSOABP00000051654.2"/>
    <property type="gene ID" value="ENSOABG00000022386.2"/>
</dbReference>
<dbReference type="PROSITE" id="PS50088">
    <property type="entry name" value="ANK_REPEAT"/>
    <property type="match status" value="19"/>
</dbReference>
<keyword evidence="6" id="KW-0472">Membrane</keyword>
<feature type="repeat" description="ANK" evidence="7">
    <location>
        <begin position="672"/>
        <end position="704"/>
    </location>
</feature>
<reference evidence="9" key="1">
    <citation type="submission" date="2025-08" db="UniProtKB">
        <authorList>
            <consortium name="Ensembl"/>
        </authorList>
    </citation>
    <scope>IDENTIFICATION</scope>
</reference>
<feature type="domain" description="ZU5" evidence="8">
    <location>
        <begin position="1031"/>
        <end position="1177"/>
    </location>
</feature>
<name>A0A668VM07_OREAU</name>
<feature type="repeat" description="ANK" evidence="7">
    <location>
        <begin position="276"/>
        <end position="308"/>
    </location>
</feature>
<dbReference type="SMART" id="SM00218">
    <property type="entry name" value="ZU5"/>
    <property type="match status" value="1"/>
</dbReference>
<keyword evidence="5 7" id="KW-0040">ANK repeat</keyword>
<keyword evidence="10" id="KW-1185">Reference proteome</keyword>
<evidence type="ECO:0000256" key="7">
    <source>
        <dbReference type="PROSITE-ProRule" id="PRU00023"/>
    </source>
</evidence>
<dbReference type="PANTHER" id="PTHR24123">
    <property type="entry name" value="ANKYRIN REPEAT-CONTAINING"/>
    <property type="match status" value="1"/>
</dbReference>
<dbReference type="GO" id="GO:0016020">
    <property type="term" value="C:membrane"/>
    <property type="evidence" value="ECO:0007669"/>
    <property type="project" value="UniProtKB-SubCell"/>
</dbReference>
<feature type="repeat" description="ANK" evidence="7">
    <location>
        <begin position="639"/>
        <end position="671"/>
    </location>
</feature>
<proteinExistence type="predicted"/>
<feature type="repeat" description="ANK" evidence="7">
    <location>
        <begin position="474"/>
        <end position="506"/>
    </location>
</feature>
<dbReference type="InterPro" id="IPR036770">
    <property type="entry name" value="Ankyrin_rpt-contain_sf"/>
</dbReference>
<evidence type="ECO:0000256" key="4">
    <source>
        <dbReference type="ARBA" id="ARBA00022737"/>
    </source>
</evidence>
<dbReference type="Gene3D" id="1.25.40.20">
    <property type="entry name" value="Ankyrin repeat-containing domain"/>
    <property type="match status" value="3"/>
</dbReference>
<feature type="repeat" description="ANK" evidence="7">
    <location>
        <begin position="606"/>
        <end position="638"/>
    </location>
</feature>
<dbReference type="Proteomes" id="UP000472276">
    <property type="component" value="Unassembled WGS sequence"/>
</dbReference>
<feature type="repeat" description="ANK" evidence="7">
    <location>
        <begin position="210"/>
        <end position="242"/>
    </location>
</feature>
<feature type="domain" description="ZU5" evidence="8">
    <location>
        <begin position="874"/>
        <end position="1029"/>
    </location>
</feature>
<keyword evidence="3" id="KW-0963">Cytoplasm</keyword>
<dbReference type="Gene3D" id="2.60.220.30">
    <property type="match status" value="2"/>
</dbReference>
<dbReference type="InterPro" id="IPR040745">
    <property type="entry name" value="Ankyrin_UPA"/>
</dbReference>
<dbReference type="GO" id="GO:0005737">
    <property type="term" value="C:cytoplasm"/>
    <property type="evidence" value="ECO:0007669"/>
    <property type="project" value="UniProtKB-SubCell"/>
</dbReference>
<dbReference type="SUPFAM" id="SSF48403">
    <property type="entry name" value="Ankyrin repeat"/>
    <property type="match status" value="2"/>
</dbReference>
<dbReference type="FunFam" id="1.25.40.20:FF:000827">
    <property type="entry name" value="Ankyrin 1"/>
    <property type="match status" value="1"/>
</dbReference>
<gene>
    <name evidence="9" type="primary">ANK3</name>
</gene>
<sequence>MLPVLKKTQNTLHFEFTCNISCKCLLVFSCFCVLPEREHGPAHRGPGRAGAGGPRKGFTPLYMAAQENHLEVVKFLLENGANQKTSFLKTSLLTPLSLSFHESTSLLVLSGVLQDGFTPLAVALQQGHENVVALLINYGTKGKVRLPALHIAARNDDTRTAAVLLQNDPNPDVLSKTGFTPLHIAAHYENLNVAQLLLNRGANVNFTPKNGITPLHIASRRGNVIMVRLLLDRGAQIDAKTKDELTPLHCAARNGHVRIIEILLDHGAPINAKTKNGLSPIHMAAQGDHMDCVKQLLQYNAEIDDITLDHLTPLHVAAHCGHHRMAKVLLDKGAKPNSRALNGFTPLHIACKKNHMRVMDLLLKHSASLEAVTESGLTPLHVASFMGHLNIVKILLQKGASPSASNVKVETPLHMASRAGHYEVAEFLLQNGAPVDAKAKDDQTPLHCAARMGHKELVKLLLEQKANPNSTTTAGHTPLHIAAREGHVQTVRILLDMEAQQTKMTKKGFTPLHVASKYGKVDVAELLLERGANPNAAGKNGLTPLHVAVHHNNLDVVNLLVSKGGSPHSAARNGYTALHIASKQNQVEVANSLLQYGASANAESLQGVTPLHLASQEGRPDMVSLLISKQANVNLGNKSGLTPLHLVAQEGHVGIADILVKQGASVYAATRMGYTPLHVACHYGNIKMVKFLLQQQANVNSKTRLGYTPLHQAAQQGHTDIVTLLLKHGAQPNETTTHGTSALAIAKRLGYISVIDVLKLVTEETVSMKHRMSFPETVDEILDVSEDEGIIIIITELKQNILNLTFFSLFSYNRNYSPAIPRIPRVSPEPVILREHEIDQVLQKYDEDSLIPSSPATETSDNVSPVASPIHTGFLVSFMVDARGGSMRGSRHNGLRVIIPPRTCAAPTRITCRLVKPQKLTSPPPLVEGEGLASRIISLGPAGMQFLGPVIVEIPHFAALGRGDRELVVLRSENGSVWKEHRNRYGDEVLETILNGMDEDLESQEELGKKRIRRIISTDFPLYFAVVSRVQQESDLIGPEGGSLTSKLVPMVQATFPETAVTKRVRLGLQAQPVPDELVAKLLGNQANFSPVVTVEPRRRKFHRPIGLRIPLPPSWRESPRDSGEGDTTSLRLLCSVIGGTAPAQWEDITGTTKLIYANECASFTTNVSARFWLADCPRTAEAVSFASLLYRELSAVPYMAKFVVFAKMNELREGRLRCYCMTDDKMDKTLEQHENFTEVARSRDIEVMEGMPLHLECSGNLVPVRKATQQPRCFSFQAFRDNRLPVSVKVLPFDFSSVLFSLFLCYSIRAHWIFVFPSQIHQV</sequence>
<protein>
    <recommendedName>
        <fullName evidence="8">ZU5 domain-containing protein</fullName>
    </recommendedName>
</protein>
<dbReference type="Pfam" id="PF00791">
    <property type="entry name" value="ZU5"/>
    <property type="match status" value="1"/>
</dbReference>
<evidence type="ECO:0000313" key="9">
    <source>
        <dbReference type="Ensembl" id="ENSOABP00000051654.2"/>
    </source>
</evidence>
<dbReference type="PRINTS" id="PR01415">
    <property type="entry name" value="ANKYRIN"/>
</dbReference>
<comment type="subcellular location">
    <subcellularLocation>
        <location evidence="2">Cytoplasm</location>
    </subcellularLocation>
    <subcellularLocation>
        <location evidence="1">Membrane</location>
    </subcellularLocation>
</comment>
<feature type="repeat" description="ANK" evidence="7">
    <location>
        <begin position="56"/>
        <end position="82"/>
    </location>
</feature>
<evidence type="ECO:0000259" key="8">
    <source>
        <dbReference type="PROSITE" id="PS51145"/>
    </source>
</evidence>
<feature type="repeat" description="ANK" evidence="7">
    <location>
        <begin position="243"/>
        <end position="275"/>
    </location>
</feature>
<accession>A0A668VM07</accession>
<dbReference type="InterPro" id="IPR000906">
    <property type="entry name" value="ZU5_dom"/>
</dbReference>
<evidence type="ECO:0000256" key="5">
    <source>
        <dbReference type="ARBA" id="ARBA00023043"/>
    </source>
</evidence>
<feature type="repeat" description="ANK" evidence="7">
    <location>
        <begin position="540"/>
        <end position="572"/>
    </location>
</feature>
<dbReference type="Pfam" id="PF12796">
    <property type="entry name" value="Ank_2"/>
    <property type="match status" value="7"/>
</dbReference>
<dbReference type="PROSITE" id="PS50297">
    <property type="entry name" value="ANK_REP_REGION"/>
    <property type="match status" value="19"/>
</dbReference>
<dbReference type="Pfam" id="PF17809">
    <property type="entry name" value="UPA_2"/>
    <property type="match status" value="1"/>
</dbReference>
<dbReference type="InterPro" id="IPR002110">
    <property type="entry name" value="Ankyrin_rpt"/>
</dbReference>
<dbReference type="Pfam" id="PF00023">
    <property type="entry name" value="Ank"/>
    <property type="match status" value="2"/>
</dbReference>
<dbReference type="PROSITE" id="PS51145">
    <property type="entry name" value="ZU5"/>
    <property type="match status" value="2"/>
</dbReference>
<feature type="repeat" description="ANK" evidence="7">
    <location>
        <begin position="375"/>
        <end position="407"/>
    </location>
</feature>
<dbReference type="Gene3D" id="2.60.40.2660">
    <property type="match status" value="1"/>
</dbReference>
<organism evidence="9 10">
    <name type="scientific">Oreochromis aureus</name>
    <name type="common">Israeli tilapia</name>
    <name type="synonym">Chromis aureus</name>
    <dbReference type="NCBI Taxonomy" id="47969"/>
    <lineage>
        <taxon>Eukaryota</taxon>
        <taxon>Metazoa</taxon>
        <taxon>Chordata</taxon>
        <taxon>Craniata</taxon>
        <taxon>Vertebrata</taxon>
        <taxon>Euteleostomi</taxon>
        <taxon>Actinopterygii</taxon>
        <taxon>Neopterygii</taxon>
        <taxon>Teleostei</taxon>
        <taxon>Neoteleostei</taxon>
        <taxon>Acanthomorphata</taxon>
        <taxon>Ovalentaria</taxon>
        <taxon>Cichlomorphae</taxon>
        <taxon>Cichliformes</taxon>
        <taxon>Cichlidae</taxon>
        <taxon>African cichlids</taxon>
        <taxon>Pseudocrenilabrinae</taxon>
        <taxon>Oreochromini</taxon>
        <taxon>Oreochromis</taxon>
    </lineage>
</organism>
<dbReference type="FunFam" id="1.25.40.20:FF:000001">
    <property type="entry name" value="Ankyrin-2 isoform 2"/>
    <property type="match status" value="1"/>
</dbReference>
<feature type="repeat" description="ANK" evidence="7">
    <location>
        <begin position="441"/>
        <end position="473"/>
    </location>
</feature>
<dbReference type="FunFam" id="1.25.40.20:FF:000003">
    <property type="entry name" value="Ankyrin, isoform B"/>
    <property type="match status" value="1"/>
</dbReference>
<reference evidence="9" key="2">
    <citation type="submission" date="2025-09" db="UniProtKB">
        <authorList>
            <consortium name="Ensembl"/>
        </authorList>
    </citation>
    <scope>IDENTIFICATION</scope>
</reference>
<feature type="repeat" description="ANK" evidence="7">
    <location>
        <begin position="705"/>
        <end position="737"/>
    </location>
</feature>
<dbReference type="InterPro" id="IPR051165">
    <property type="entry name" value="Multifunctional_ANK_Repeat"/>
</dbReference>
<feature type="repeat" description="ANK" evidence="7">
    <location>
        <begin position="342"/>
        <end position="374"/>
    </location>
</feature>
<evidence type="ECO:0000256" key="1">
    <source>
        <dbReference type="ARBA" id="ARBA00004370"/>
    </source>
</evidence>
<dbReference type="Pfam" id="PF13637">
    <property type="entry name" value="Ank_4"/>
    <property type="match status" value="1"/>
</dbReference>
<feature type="repeat" description="ANK" evidence="7">
    <location>
        <begin position="408"/>
        <end position="440"/>
    </location>
</feature>
<keyword evidence="4" id="KW-0677">Repeat</keyword>
<feature type="repeat" description="ANK" evidence="7">
    <location>
        <begin position="115"/>
        <end position="139"/>
    </location>
</feature>
<feature type="repeat" description="ANK" evidence="7">
    <location>
        <begin position="507"/>
        <end position="539"/>
    </location>
</feature>
<evidence type="ECO:0000313" key="10">
    <source>
        <dbReference type="Proteomes" id="UP000472276"/>
    </source>
</evidence>
<dbReference type="PANTHER" id="PTHR24123:SF71">
    <property type="entry name" value="ANKYRIN 1, ERYTHROCYTIC A ISOFORM X1"/>
    <property type="match status" value="1"/>
</dbReference>
<evidence type="ECO:0000256" key="2">
    <source>
        <dbReference type="ARBA" id="ARBA00004496"/>
    </source>
</evidence>
<feature type="repeat" description="ANK" evidence="7">
    <location>
        <begin position="177"/>
        <end position="209"/>
    </location>
</feature>
<feature type="repeat" description="ANK" evidence="7">
    <location>
        <begin position="573"/>
        <end position="605"/>
    </location>
</feature>
<evidence type="ECO:0000256" key="6">
    <source>
        <dbReference type="ARBA" id="ARBA00023136"/>
    </source>
</evidence>
<dbReference type="FunFam" id="2.60.220.30:FF:000001">
    <property type="entry name" value="Ankyrin-3 isoform 2"/>
    <property type="match status" value="1"/>
</dbReference>
<dbReference type="FunFam" id="2.60.220.30:FF:000002">
    <property type="entry name" value="Ankyrin-3 isoform 2"/>
    <property type="match status" value="1"/>
</dbReference>
<evidence type="ECO:0000256" key="3">
    <source>
        <dbReference type="ARBA" id="ARBA00022490"/>
    </source>
</evidence>
<feature type="repeat" description="ANK" evidence="7">
    <location>
        <begin position="309"/>
        <end position="341"/>
    </location>
</feature>
<dbReference type="SMART" id="SM00248">
    <property type="entry name" value="ANK"/>
    <property type="match status" value="20"/>
</dbReference>